<dbReference type="EMBL" id="CP158375">
    <property type="protein sequence ID" value="XDO97329.1"/>
    <property type="molecule type" value="Genomic_DNA"/>
</dbReference>
<dbReference type="PANTHER" id="PTHR10434:SF40">
    <property type="entry name" value="1-ACYL-SN-GLYCEROL-3-PHOSPHATE ACYLTRANSFERASE"/>
    <property type="match status" value="1"/>
</dbReference>
<keyword evidence="4" id="KW-0472">Membrane</keyword>
<keyword evidence="2" id="KW-0808">Transferase</keyword>
<sequence length="237" mass="26723">MILLRSLFFLAVFYLMSALTCLIMIPLLPMPRRVLARALRIWGGAVTWLLRTICGVRVEVRGLEHRPTGPALIAAKHQGMFDIFGQLPVLPDACFILKKELMLIPFFGWYAARDRMIVVDRSGHSTALKKLVRDARNRMTEDRQLVIFPEGTRSDPGEPTEYKPGVAALYRELELPCSLLALNTGVHWPRKGFKIHPGTIVFEYLPPIPAGLKRGEFMREMQTRIDAASNALVAESV</sequence>
<accession>A0AB39KUL9</accession>
<name>A0AB39KUL9_9CAUL</name>
<dbReference type="GO" id="GO:0003841">
    <property type="term" value="F:1-acylglycerol-3-phosphate O-acyltransferase activity"/>
    <property type="evidence" value="ECO:0007669"/>
    <property type="project" value="TreeGrafter"/>
</dbReference>
<comment type="pathway">
    <text evidence="1">Lipid metabolism.</text>
</comment>
<dbReference type="Pfam" id="PF01553">
    <property type="entry name" value="Acyltransferase"/>
    <property type="match status" value="1"/>
</dbReference>
<keyword evidence="4" id="KW-0812">Transmembrane</keyword>
<protein>
    <submittedName>
        <fullName evidence="6">Lysophospholipid acyltransferase family protein</fullName>
    </submittedName>
</protein>
<evidence type="ECO:0000313" key="6">
    <source>
        <dbReference type="EMBL" id="XDO97329.1"/>
    </source>
</evidence>
<evidence type="ECO:0000256" key="2">
    <source>
        <dbReference type="ARBA" id="ARBA00022679"/>
    </source>
</evidence>
<dbReference type="RefSeq" id="WP_369060477.1">
    <property type="nucleotide sequence ID" value="NZ_CP158375.1"/>
</dbReference>
<keyword evidence="3 6" id="KW-0012">Acyltransferase</keyword>
<dbReference type="GO" id="GO:0006654">
    <property type="term" value="P:phosphatidic acid biosynthetic process"/>
    <property type="evidence" value="ECO:0007669"/>
    <property type="project" value="TreeGrafter"/>
</dbReference>
<evidence type="ECO:0000256" key="3">
    <source>
        <dbReference type="ARBA" id="ARBA00023315"/>
    </source>
</evidence>
<evidence type="ECO:0000256" key="1">
    <source>
        <dbReference type="ARBA" id="ARBA00005189"/>
    </source>
</evidence>
<organism evidence="6">
    <name type="scientific">Caulobacter sp. 73W</name>
    <dbReference type="NCBI Taxonomy" id="3161137"/>
    <lineage>
        <taxon>Bacteria</taxon>
        <taxon>Pseudomonadati</taxon>
        <taxon>Pseudomonadota</taxon>
        <taxon>Alphaproteobacteria</taxon>
        <taxon>Caulobacterales</taxon>
        <taxon>Caulobacteraceae</taxon>
        <taxon>Caulobacter</taxon>
    </lineage>
</organism>
<dbReference type="SUPFAM" id="SSF69593">
    <property type="entry name" value="Glycerol-3-phosphate (1)-acyltransferase"/>
    <property type="match status" value="1"/>
</dbReference>
<gene>
    <name evidence="6" type="ORF">ABOZ73_02615</name>
</gene>
<dbReference type="SMART" id="SM00563">
    <property type="entry name" value="PlsC"/>
    <property type="match status" value="1"/>
</dbReference>
<dbReference type="AlphaFoldDB" id="A0AB39KUL9"/>
<dbReference type="CDD" id="cd07989">
    <property type="entry name" value="LPLAT_AGPAT-like"/>
    <property type="match status" value="1"/>
</dbReference>
<evidence type="ECO:0000256" key="4">
    <source>
        <dbReference type="SAM" id="Phobius"/>
    </source>
</evidence>
<feature type="domain" description="Phospholipid/glycerol acyltransferase" evidence="5">
    <location>
        <begin position="71"/>
        <end position="182"/>
    </location>
</feature>
<dbReference type="InterPro" id="IPR002123">
    <property type="entry name" value="Plipid/glycerol_acylTrfase"/>
</dbReference>
<reference evidence="6" key="1">
    <citation type="submission" date="2024-06" db="EMBL/GenBank/DDBJ databases">
        <title>Caulobacter inopinatus, sp. nov.</title>
        <authorList>
            <person name="Donachie S.P."/>
        </authorList>
    </citation>
    <scope>NUCLEOTIDE SEQUENCE</scope>
    <source>
        <strain evidence="6">73W</strain>
    </source>
</reference>
<dbReference type="PANTHER" id="PTHR10434">
    <property type="entry name" value="1-ACYL-SN-GLYCEROL-3-PHOSPHATE ACYLTRANSFERASE"/>
    <property type="match status" value="1"/>
</dbReference>
<feature type="transmembrane region" description="Helical" evidence="4">
    <location>
        <begin position="6"/>
        <end position="28"/>
    </location>
</feature>
<keyword evidence="4" id="KW-1133">Transmembrane helix</keyword>
<proteinExistence type="predicted"/>
<evidence type="ECO:0000259" key="5">
    <source>
        <dbReference type="SMART" id="SM00563"/>
    </source>
</evidence>